<feature type="domain" description="Radical SAM core" evidence="7">
    <location>
        <begin position="158"/>
        <end position="386"/>
    </location>
</feature>
<dbReference type="GO" id="GO:0046872">
    <property type="term" value="F:metal ion binding"/>
    <property type="evidence" value="ECO:0007669"/>
    <property type="project" value="UniProtKB-KW"/>
</dbReference>
<dbReference type="GO" id="GO:0003824">
    <property type="term" value="F:catalytic activity"/>
    <property type="evidence" value="ECO:0007669"/>
    <property type="project" value="InterPro"/>
</dbReference>
<dbReference type="InterPro" id="IPR051198">
    <property type="entry name" value="BchE-like"/>
</dbReference>
<dbReference type="Pfam" id="PF04055">
    <property type="entry name" value="Radical_SAM"/>
    <property type="match status" value="1"/>
</dbReference>
<evidence type="ECO:0000256" key="1">
    <source>
        <dbReference type="ARBA" id="ARBA00001966"/>
    </source>
</evidence>
<dbReference type="InterPro" id="IPR023404">
    <property type="entry name" value="rSAM_horseshoe"/>
</dbReference>
<dbReference type="CDD" id="cd01335">
    <property type="entry name" value="Radical_SAM"/>
    <property type="match status" value="1"/>
</dbReference>
<evidence type="ECO:0000256" key="3">
    <source>
        <dbReference type="ARBA" id="ARBA00022723"/>
    </source>
</evidence>
<gene>
    <name evidence="8" type="ORF">GJ700_31955</name>
</gene>
<evidence type="ECO:0000259" key="7">
    <source>
        <dbReference type="PROSITE" id="PS51918"/>
    </source>
</evidence>
<evidence type="ECO:0000259" key="6">
    <source>
        <dbReference type="PROSITE" id="PS51332"/>
    </source>
</evidence>
<dbReference type="SFLD" id="SFLDS00029">
    <property type="entry name" value="Radical_SAM"/>
    <property type="match status" value="1"/>
</dbReference>
<comment type="cofactor">
    <cofactor evidence="1">
        <name>[4Fe-4S] cluster</name>
        <dbReference type="ChEBI" id="CHEBI:49883"/>
    </cofactor>
</comment>
<dbReference type="Gene3D" id="3.80.30.20">
    <property type="entry name" value="tm_1862 like domain"/>
    <property type="match status" value="1"/>
</dbReference>
<proteinExistence type="predicted"/>
<name>A0A7X2LV44_9BURK</name>
<dbReference type="InterPro" id="IPR058240">
    <property type="entry name" value="rSAM_sf"/>
</dbReference>
<comment type="caution">
    <text evidence="8">The sequence shown here is derived from an EMBL/GenBank/DDBJ whole genome shotgun (WGS) entry which is preliminary data.</text>
</comment>
<dbReference type="InterPro" id="IPR006158">
    <property type="entry name" value="Cobalamin-bd"/>
</dbReference>
<sequence length="493" mass="55561">MTILLTTLNARYTHASLGLRYLLANMGEWQEQTKIQEFVIGAKTTEIVERILQHNPKIVGFGIYIWNVEETNKVVGMLKRVAPHVTVVLGGPEVSYETGEQEIVKQADYVITGWGDVTFPKLCGEILNGPKPIMKVHAGHQPPLADIQLPYSLYSDDDIKNRTLYVEASRGCPFKCEFCLSALDKTAWPFNIDAFLAEMESLYQRGARLFKFVDRTFNLNIKTSLKIMQFFLDKLAANPDDPVYAHFELVPDHLPDALKEGISKFPPGALQFEIGIQSFTPEVQTLVSRKQDNQKAADNIRWLCDHSTAHMHVDLIAGLPGETVESFAAGFNKLWALGPHEIQFGILKRLRGTPIIRHTEPFNMVFDPHPPYTILANKHIDFPTMQRLVRFARYWDLVANSGRFTNTLPVLLGATPFEHFMAFADWLYANTDATHRIALDRLAAMVQKWLVQRGMEPQEAAALVASDVATGKKHTHEAPKAVAPQRQVRHLAA</sequence>
<dbReference type="EMBL" id="WKJJ01000030">
    <property type="protein sequence ID" value="MRV76335.1"/>
    <property type="molecule type" value="Genomic_DNA"/>
</dbReference>
<dbReference type="Pfam" id="PF02310">
    <property type="entry name" value="B12-binding"/>
    <property type="match status" value="1"/>
</dbReference>
<protein>
    <submittedName>
        <fullName evidence="8">DUF4080 domain-containing protein</fullName>
    </submittedName>
</protein>
<feature type="domain" description="B12-binding" evidence="6">
    <location>
        <begin position="1"/>
        <end position="133"/>
    </location>
</feature>
<dbReference type="SFLD" id="SFLDG01082">
    <property type="entry name" value="B12-binding_domain_containing"/>
    <property type="match status" value="1"/>
</dbReference>
<evidence type="ECO:0000256" key="4">
    <source>
        <dbReference type="ARBA" id="ARBA00023004"/>
    </source>
</evidence>
<dbReference type="SUPFAM" id="SSF52242">
    <property type="entry name" value="Cobalamin (vitamin B12)-binding domain"/>
    <property type="match status" value="1"/>
</dbReference>
<dbReference type="InterPro" id="IPR036724">
    <property type="entry name" value="Cobalamin-bd_sf"/>
</dbReference>
<dbReference type="SMART" id="SM00729">
    <property type="entry name" value="Elp3"/>
    <property type="match status" value="1"/>
</dbReference>
<evidence type="ECO:0000256" key="5">
    <source>
        <dbReference type="ARBA" id="ARBA00023014"/>
    </source>
</evidence>
<dbReference type="InterPro" id="IPR025288">
    <property type="entry name" value="DUF4080"/>
</dbReference>
<keyword evidence="2" id="KW-0949">S-adenosyl-L-methionine</keyword>
<dbReference type="InterPro" id="IPR006638">
    <property type="entry name" value="Elp3/MiaA/NifB-like_rSAM"/>
</dbReference>
<dbReference type="GO" id="GO:0051536">
    <property type="term" value="F:iron-sulfur cluster binding"/>
    <property type="evidence" value="ECO:0007669"/>
    <property type="project" value="UniProtKB-KW"/>
</dbReference>
<dbReference type="PANTHER" id="PTHR43409">
    <property type="entry name" value="ANAEROBIC MAGNESIUM-PROTOPORPHYRIN IX MONOMETHYL ESTER CYCLASE-RELATED"/>
    <property type="match status" value="1"/>
</dbReference>
<keyword evidence="4" id="KW-0408">Iron</keyword>
<keyword evidence="9" id="KW-1185">Reference proteome</keyword>
<dbReference type="SUPFAM" id="SSF102114">
    <property type="entry name" value="Radical SAM enzymes"/>
    <property type="match status" value="1"/>
</dbReference>
<keyword evidence="5" id="KW-0411">Iron-sulfur</keyword>
<organism evidence="8 9">
    <name type="scientific">Pseudoduganella rivuli</name>
    <dbReference type="NCBI Taxonomy" id="2666085"/>
    <lineage>
        <taxon>Bacteria</taxon>
        <taxon>Pseudomonadati</taxon>
        <taxon>Pseudomonadota</taxon>
        <taxon>Betaproteobacteria</taxon>
        <taxon>Burkholderiales</taxon>
        <taxon>Oxalobacteraceae</taxon>
        <taxon>Telluria group</taxon>
        <taxon>Pseudoduganella</taxon>
    </lineage>
</organism>
<dbReference type="GO" id="GO:0005829">
    <property type="term" value="C:cytosol"/>
    <property type="evidence" value="ECO:0007669"/>
    <property type="project" value="TreeGrafter"/>
</dbReference>
<dbReference type="Pfam" id="PF13311">
    <property type="entry name" value="DUF4080"/>
    <property type="match status" value="1"/>
</dbReference>
<dbReference type="RefSeq" id="WP_154381733.1">
    <property type="nucleotide sequence ID" value="NZ_WKJJ01000030.1"/>
</dbReference>
<dbReference type="Gene3D" id="3.40.50.280">
    <property type="entry name" value="Cobalamin-binding domain"/>
    <property type="match status" value="1"/>
</dbReference>
<dbReference type="PROSITE" id="PS51918">
    <property type="entry name" value="RADICAL_SAM"/>
    <property type="match status" value="1"/>
</dbReference>
<evidence type="ECO:0000256" key="2">
    <source>
        <dbReference type="ARBA" id="ARBA00022691"/>
    </source>
</evidence>
<dbReference type="GO" id="GO:0031419">
    <property type="term" value="F:cobalamin binding"/>
    <property type="evidence" value="ECO:0007669"/>
    <property type="project" value="InterPro"/>
</dbReference>
<dbReference type="InterPro" id="IPR007197">
    <property type="entry name" value="rSAM"/>
</dbReference>
<dbReference type="Proteomes" id="UP000446768">
    <property type="component" value="Unassembled WGS sequence"/>
</dbReference>
<evidence type="ECO:0000313" key="9">
    <source>
        <dbReference type="Proteomes" id="UP000446768"/>
    </source>
</evidence>
<dbReference type="PROSITE" id="PS51332">
    <property type="entry name" value="B12_BINDING"/>
    <property type="match status" value="1"/>
</dbReference>
<accession>A0A7X2LV44</accession>
<dbReference type="AlphaFoldDB" id="A0A7X2LV44"/>
<evidence type="ECO:0000313" key="8">
    <source>
        <dbReference type="EMBL" id="MRV76335.1"/>
    </source>
</evidence>
<keyword evidence="3" id="KW-0479">Metal-binding</keyword>
<dbReference type="PANTHER" id="PTHR43409:SF16">
    <property type="entry name" value="SLR0320 PROTEIN"/>
    <property type="match status" value="1"/>
</dbReference>
<reference evidence="8 9" key="1">
    <citation type="submission" date="2019-11" db="EMBL/GenBank/DDBJ databases">
        <title>Novel species isolated from a subtropical stream in China.</title>
        <authorList>
            <person name="Lu H."/>
        </authorList>
    </citation>
    <scope>NUCLEOTIDE SEQUENCE [LARGE SCALE GENOMIC DNA]</scope>
    <source>
        <strain evidence="8 9">FT92W</strain>
    </source>
</reference>